<dbReference type="GO" id="GO:0006103">
    <property type="term" value="P:2-oxoglutarate metabolic process"/>
    <property type="evidence" value="ECO:0007669"/>
    <property type="project" value="TreeGrafter"/>
</dbReference>
<dbReference type="Pfam" id="PF07992">
    <property type="entry name" value="Pyr_redox_2"/>
    <property type="match status" value="1"/>
</dbReference>
<gene>
    <name evidence="19" type="primary">gsr12</name>
</gene>
<dbReference type="GO" id="GO:0004148">
    <property type="term" value="F:dihydrolipoyl dehydrogenase (NADH) activity"/>
    <property type="evidence" value="ECO:0007669"/>
    <property type="project" value="UniProtKB-EC"/>
</dbReference>
<evidence type="ECO:0000256" key="16">
    <source>
        <dbReference type="RuleBase" id="RU003692"/>
    </source>
</evidence>
<dbReference type="PIRSF" id="PIRSF000350">
    <property type="entry name" value="Mercury_reductase_MerA"/>
    <property type="match status" value="1"/>
</dbReference>
<evidence type="ECO:0000259" key="18">
    <source>
        <dbReference type="Pfam" id="PF07992"/>
    </source>
</evidence>
<feature type="binding site" evidence="14">
    <location>
        <position position="269"/>
    </location>
    <ligand>
        <name>NAD(+)</name>
        <dbReference type="ChEBI" id="CHEBI:57540"/>
    </ligand>
</feature>
<dbReference type="PANTHER" id="PTHR22912:SF217">
    <property type="entry name" value="DIHYDROLIPOYL DEHYDROGENASE"/>
    <property type="match status" value="1"/>
</dbReference>
<dbReference type="Pfam" id="PF02852">
    <property type="entry name" value="Pyr_redox_dim"/>
    <property type="match status" value="1"/>
</dbReference>
<protein>
    <recommendedName>
        <fullName evidence="4 16">Dihydrolipoyl dehydrogenase</fullName>
        <ecNumber evidence="3 16">1.8.1.4</ecNumber>
    </recommendedName>
</protein>
<evidence type="ECO:0000256" key="9">
    <source>
        <dbReference type="ARBA" id="ARBA00023027"/>
    </source>
</evidence>
<dbReference type="PROSITE" id="PS00076">
    <property type="entry name" value="PYRIDINE_REDOX_1"/>
    <property type="match status" value="1"/>
</dbReference>
<feature type="binding site" evidence="14">
    <location>
        <position position="309"/>
    </location>
    <ligand>
        <name>FAD</name>
        <dbReference type="ChEBI" id="CHEBI:57692"/>
    </ligand>
</feature>
<feature type="binding site" evidence="14">
    <location>
        <begin position="182"/>
        <end position="189"/>
    </location>
    <ligand>
        <name>NAD(+)</name>
        <dbReference type="ChEBI" id="CHEBI:57540"/>
    </ligand>
</feature>
<feature type="domain" description="Pyridine nucleotide-disulphide oxidoreductase dimerisation" evidence="17">
    <location>
        <begin position="344"/>
        <end position="450"/>
    </location>
</feature>
<feature type="binding site" evidence="14">
    <location>
        <position position="205"/>
    </location>
    <ligand>
        <name>NAD(+)</name>
        <dbReference type="ChEBI" id="CHEBI:57540"/>
    </ligand>
</feature>
<dbReference type="AlphaFoldDB" id="I0JV82"/>
<dbReference type="InterPro" id="IPR004099">
    <property type="entry name" value="Pyr_nucl-diS_OxRdtase_dimer"/>
</dbReference>
<dbReference type="Gene3D" id="3.50.50.60">
    <property type="entry name" value="FAD/NAD(P)-binding domain"/>
    <property type="match status" value="2"/>
</dbReference>
<dbReference type="InterPro" id="IPR016156">
    <property type="entry name" value="FAD/NAD-linked_Rdtase_dimer_sf"/>
</dbReference>
<evidence type="ECO:0000256" key="8">
    <source>
        <dbReference type="ARBA" id="ARBA00023002"/>
    </source>
</evidence>
<comment type="catalytic activity">
    <reaction evidence="12 16">
        <text>N(6)-[(R)-dihydrolipoyl]-L-lysyl-[protein] + NAD(+) = N(6)-[(R)-lipoyl]-L-lysyl-[protein] + NADH + H(+)</text>
        <dbReference type="Rhea" id="RHEA:15045"/>
        <dbReference type="Rhea" id="RHEA-COMP:10474"/>
        <dbReference type="Rhea" id="RHEA-COMP:10475"/>
        <dbReference type="ChEBI" id="CHEBI:15378"/>
        <dbReference type="ChEBI" id="CHEBI:57540"/>
        <dbReference type="ChEBI" id="CHEBI:57945"/>
        <dbReference type="ChEBI" id="CHEBI:83099"/>
        <dbReference type="ChEBI" id="CHEBI:83100"/>
        <dbReference type="EC" id="1.8.1.4"/>
    </reaction>
</comment>
<dbReference type="InterPro" id="IPR036188">
    <property type="entry name" value="FAD/NAD-bd_sf"/>
</dbReference>
<evidence type="ECO:0000256" key="15">
    <source>
        <dbReference type="PIRSR" id="PIRSR000350-4"/>
    </source>
</evidence>
<dbReference type="InterPro" id="IPR001100">
    <property type="entry name" value="Pyr_nuc-diS_OxRdtase"/>
</dbReference>
<dbReference type="Gene3D" id="3.30.390.30">
    <property type="match status" value="1"/>
</dbReference>
<feature type="binding site" evidence="14">
    <location>
        <position position="59"/>
    </location>
    <ligand>
        <name>FAD</name>
        <dbReference type="ChEBI" id="CHEBI:57692"/>
    </ligand>
</feature>
<dbReference type="GO" id="GO:0005737">
    <property type="term" value="C:cytoplasm"/>
    <property type="evidence" value="ECO:0007669"/>
    <property type="project" value="UniProtKB-SubCell"/>
</dbReference>
<dbReference type="InterPro" id="IPR023753">
    <property type="entry name" value="FAD/NAD-binding_dom"/>
</dbReference>
<comment type="cofactor">
    <cofactor evidence="14 16">
        <name>FAD</name>
        <dbReference type="ChEBI" id="CHEBI:57692"/>
    </cofactor>
    <text evidence="14 16">Binds 1 FAD per subunit.</text>
</comment>
<evidence type="ECO:0000256" key="14">
    <source>
        <dbReference type="PIRSR" id="PIRSR000350-3"/>
    </source>
</evidence>
<feature type="domain" description="FAD/NAD(P)-binding" evidence="18">
    <location>
        <begin position="14"/>
        <end position="324"/>
    </location>
</feature>
<dbReference type="SUPFAM" id="SSF51905">
    <property type="entry name" value="FAD/NAD(P)-binding domain"/>
    <property type="match status" value="1"/>
</dbReference>
<evidence type="ECO:0000259" key="17">
    <source>
        <dbReference type="Pfam" id="PF02852"/>
    </source>
</evidence>
<feature type="binding site" evidence="14">
    <location>
        <position position="122"/>
    </location>
    <ligand>
        <name>FAD</name>
        <dbReference type="ChEBI" id="CHEBI:57692"/>
    </ligand>
</feature>
<dbReference type="EC" id="1.8.1.4" evidence="3 16"/>
<dbReference type="PRINTS" id="PR00411">
    <property type="entry name" value="PNDRDTASEI"/>
</dbReference>
<dbReference type="FunFam" id="3.30.390.30:FF:000001">
    <property type="entry name" value="Dihydrolipoyl dehydrogenase"/>
    <property type="match status" value="1"/>
</dbReference>
<evidence type="ECO:0000256" key="13">
    <source>
        <dbReference type="PIRSR" id="PIRSR000350-2"/>
    </source>
</evidence>
<dbReference type="SMR" id="I0JV82"/>
<proteinExistence type="inferred from homology"/>
<feature type="binding site" evidence="14">
    <location>
        <begin position="146"/>
        <end position="148"/>
    </location>
    <ligand>
        <name>FAD</name>
        <dbReference type="ChEBI" id="CHEBI:57692"/>
    </ligand>
</feature>
<dbReference type="InterPro" id="IPR012999">
    <property type="entry name" value="Pyr_OxRdtase_I_AS"/>
</dbReference>
<keyword evidence="10" id="KW-1015">Disulfide bond</keyword>
<dbReference type="InterPro" id="IPR050151">
    <property type="entry name" value="Class-I_Pyr_Nuc-Dis_Oxidored"/>
</dbReference>
<feature type="active site" description="Proton acceptor" evidence="13">
    <location>
        <position position="440"/>
    </location>
</feature>
<keyword evidence="7 14" id="KW-0274">FAD</keyword>
<dbReference type="GO" id="GO:0050660">
    <property type="term" value="F:flavin adenine dinucleotide binding"/>
    <property type="evidence" value="ECO:0007669"/>
    <property type="project" value="InterPro"/>
</dbReference>
<evidence type="ECO:0000256" key="10">
    <source>
        <dbReference type="ARBA" id="ARBA00023157"/>
    </source>
</evidence>
<accession>I0JV82</accession>
<dbReference type="SUPFAM" id="SSF55424">
    <property type="entry name" value="FAD/NAD-linked reductases, dimerisation (C-terminal) domain"/>
    <property type="match status" value="1"/>
</dbReference>
<evidence type="ECO:0000256" key="7">
    <source>
        <dbReference type="ARBA" id="ARBA00022827"/>
    </source>
</evidence>
<evidence type="ECO:0000313" key="19">
    <source>
        <dbReference type="EMBL" id="CCG85349.1"/>
    </source>
</evidence>
<keyword evidence="11 16" id="KW-0676">Redox-active center</keyword>
<keyword evidence="6 16" id="KW-0285">Flavoprotein</keyword>
<evidence type="ECO:0000256" key="5">
    <source>
        <dbReference type="ARBA" id="ARBA00022490"/>
    </source>
</evidence>
<evidence type="ECO:0000256" key="1">
    <source>
        <dbReference type="ARBA" id="ARBA00004496"/>
    </source>
</evidence>
<evidence type="ECO:0000256" key="2">
    <source>
        <dbReference type="ARBA" id="ARBA00007532"/>
    </source>
</evidence>
<dbReference type="InterPro" id="IPR006258">
    <property type="entry name" value="Lipoamide_DH"/>
</dbReference>
<evidence type="ECO:0000256" key="12">
    <source>
        <dbReference type="ARBA" id="ARBA00049187"/>
    </source>
</evidence>
<keyword evidence="14" id="KW-0547">Nucleotide-binding</keyword>
<dbReference type="NCBIfam" id="TIGR01350">
    <property type="entry name" value="lipoamide_DH"/>
    <property type="match status" value="1"/>
</dbReference>
<reference evidence="19" key="1">
    <citation type="submission" date="2012-03" db="EMBL/GenBank/DDBJ databases">
        <title>Identification of immuno-reactive proteins from Saccharopolyspora rectivirgula for serodiagnosis of Farmers Lung Disease.</title>
        <authorList>
            <person name="Barrera C."/>
            <person name="Rognon B."/>
            <person name="Millon L."/>
            <person name="Quadroni M."/>
            <person name="Roussel S."/>
            <person name="Reboux G."/>
            <person name="Zaugg C."/>
            <person name="Monod M."/>
        </authorList>
    </citation>
    <scope>NUCLEOTIDE SEQUENCE</scope>
    <source>
        <strain evidence="19">DSMZ 43113</strain>
    </source>
</reference>
<comment type="subcellular location">
    <subcellularLocation>
        <location evidence="1">Cytoplasm</location>
    </subcellularLocation>
</comment>
<dbReference type="EMBL" id="HE793698">
    <property type="protein sequence ID" value="CCG85349.1"/>
    <property type="molecule type" value="Genomic_DNA"/>
</dbReference>
<sequence length="463" mass="48887">MPVEECEVTDTSADLVVLGGGSGGYACAFRAAELGLSVVLIEKDKLGGTCLHRGCIPTKALLHAAEVADSARDADQFGVKTAFEGIDIHGVNKYKENIIAGLYKGLQGLAKAHKVTLVEGAGTLVDANTVEVNGTRYTGKNVVLATGSYSKTIPGLELGGRIIASEQALNLDFVPEKVVVLGGGVIGVEFASVWRSFGAEVTIVEALPHLVPNEDEFISKRLERSFRRRGIKFKTGVKFTGAEQTDSGVTVSLENGEQLEADIMLVAVGRGPNTAGHGFEEAGVQLERGFVRTDERLRTNLPGVYAVGDIVPGLQLAHRGFQQGIFIAEDIAGLNPQPIDEAGIPRVTYSHPEVASVGLTEAAAKEQYGSVETFTYDLAGNGKSQILKTSGAVKLVRVTDGPVVGLHLIGDRVGELIGEAQLIYNWEALPEDVAPLVHAHPTQTEALGEAHLALAGKPLHVHG</sequence>
<feature type="disulfide bond" description="Redox-active" evidence="15">
    <location>
        <begin position="50"/>
        <end position="55"/>
    </location>
</feature>
<organism evidence="19">
    <name type="scientific">Saccharopolyspora rectivirgula</name>
    <dbReference type="NCBI Taxonomy" id="28042"/>
    <lineage>
        <taxon>Bacteria</taxon>
        <taxon>Bacillati</taxon>
        <taxon>Actinomycetota</taxon>
        <taxon>Actinomycetes</taxon>
        <taxon>Pseudonocardiales</taxon>
        <taxon>Pseudonocardiaceae</taxon>
        <taxon>Saccharopolyspora</taxon>
    </lineage>
</organism>
<evidence type="ECO:0000256" key="6">
    <source>
        <dbReference type="ARBA" id="ARBA00022630"/>
    </source>
</evidence>
<evidence type="ECO:0000256" key="4">
    <source>
        <dbReference type="ARBA" id="ARBA00016961"/>
    </source>
</evidence>
<comment type="similarity">
    <text evidence="2 16">Belongs to the class-I pyridine nucleotide-disulfide oxidoreductase family.</text>
</comment>
<dbReference type="PANTHER" id="PTHR22912">
    <property type="entry name" value="DISULFIDE OXIDOREDUCTASE"/>
    <property type="match status" value="1"/>
</dbReference>
<evidence type="ECO:0000256" key="3">
    <source>
        <dbReference type="ARBA" id="ARBA00012608"/>
    </source>
</evidence>
<keyword evidence="5" id="KW-0963">Cytoplasm</keyword>
<evidence type="ECO:0000256" key="11">
    <source>
        <dbReference type="ARBA" id="ARBA00023284"/>
    </source>
</evidence>
<comment type="miscellaneous">
    <text evidence="16">The active site is a redox-active disulfide bond.</text>
</comment>
<keyword evidence="9 14" id="KW-0520">NAD</keyword>
<keyword evidence="8 16" id="KW-0560">Oxidoreductase</keyword>
<name>I0JV82_9PSEU</name>
<dbReference type="PRINTS" id="PR00368">
    <property type="entry name" value="FADPNR"/>
</dbReference>